<sequence length="87" mass="9661">MADETLMEFPCRFPLKIMGAAVPEFHAQVARIVERHVPGTPEEAYTQRASSGGRYLAITVVVEAHSQVQLDALYRELTACELVTMVL</sequence>
<protein>
    <recommendedName>
        <fullName evidence="2">UPF0250 protein Tgr7_2705</fullName>
    </recommendedName>
</protein>
<accession>B8GMW5</accession>
<dbReference type="PANTHER" id="PTHR38036">
    <property type="entry name" value="UPF0250 PROTEIN YBED"/>
    <property type="match status" value="1"/>
</dbReference>
<evidence type="ECO:0000313" key="3">
    <source>
        <dbReference type="EMBL" id="ACL73780.1"/>
    </source>
</evidence>
<dbReference type="STRING" id="396588.Tgr7_2705"/>
<dbReference type="PANTHER" id="PTHR38036:SF1">
    <property type="entry name" value="UPF0250 PROTEIN YBED"/>
    <property type="match status" value="1"/>
</dbReference>
<dbReference type="OrthoDB" id="9793424at2"/>
<dbReference type="Gene3D" id="3.30.70.260">
    <property type="match status" value="1"/>
</dbReference>
<evidence type="ECO:0000256" key="2">
    <source>
        <dbReference type="HAMAP-Rule" id="MF_00659"/>
    </source>
</evidence>
<dbReference type="AlphaFoldDB" id="B8GMW5"/>
<dbReference type="SUPFAM" id="SSF117991">
    <property type="entry name" value="YbeD/HP0495-like"/>
    <property type="match status" value="1"/>
</dbReference>
<dbReference type="EMBL" id="CP001339">
    <property type="protein sequence ID" value="ACL73780.1"/>
    <property type="molecule type" value="Genomic_DNA"/>
</dbReference>
<dbReference type="KEGG" id="tgr:Tgr7_2705"/>
<dbReference type="RefSeq" id="WP_012639255.1">
    <property type="nucleotide sequence ID" value="NC_011901.1"/>
</dbReference>
<dbReference type="Pfam" id="PF04359">
    <property type="entry name" value="DUF493"/>
    <property type="match status" value="1"/>
</dbReference>
<gene>
    <name evidence="3" type="ordered locus">Tgr7_2705</name>
</gene>
<name>B8GMW5_THISH</name>
<dbReference type="InterPro" id="IPR027471">
    <property type="entry name" value="YbeD-like_sf"/>
</dbReference>
<dbReference type="HAMAP" id="MF_00659">
    <property type="entry name" value="UPF0250"/>
    <property type="match status" value="1"/>
</dbReference>
<comment type="similarity">
    <text evidence="1 2">Belongs to the UPF0250 family.</text>
</comment>
<evidence type="ECO:0000256" key="1">
    <source>
        <dbReference type="ARBA" id="ARBA00008460"/>
    </source>
</evidence>
<reference evidence="3 4" key="1">
    <citation type="journal article" date="2011" name="Stand. Genomic Sci.">
        <title>Complete genome sequence of 'Thioalkalivibrio sulfidophilus' HL-EbGr7.</title>
        <authorList>
            <person name="Muyzer G."/>
            <person name="Sorokin D.Y."/>
            <person name="Mavromatis K."/>
            <person name="Lapidus A."/>
            <person name="Clum A."/>
            <person name="Ivanova N."/>
            <person name="Pati A."/>
            <person name="d'Haeseleer P."/>
            <person name="Woyke T."/>
            <person name="Kyrpides N.C."/>
        </authorList>
    </citation>
    <scope>NUCLEOTIDE SEQUENCE [LARGE SCALE GENOMIC DNA]</scope>
    <source>
        <strain evidence="3 4">HL-EbGR7</strain>
    </source>
</reference>
<dbReference type="Proteomes" id="UP000002383">
    <property type="component" value="Chromosome"/>
</dbReference>
<keyword evidence="4" id="KW-1185">Reference proteome</keyword>
<evidence type="ECO:0000313" key="4">
    <source>
        <dbReference type="Proteomes" id="UP000002383"/>
    </source>
</evidence>
<dbReference type="eggNOG" id="COG2921">
    <property type="taxonomic scope" value="Bacteria"/>
</dbReference>
<organism evidence="3 4">
    <name type="scientific">Thioalkalivibrio sulfidiphilus (strain HL-EbGR7)</name>
    <dbReference type="NCBI Taxonomy" id="396588"/>
    <lineage>
        <taxon>Bacteria</taxon>
        <taxon>Pseudomonadati</taxon>
        <taxon>Pseudomonadota</taxon>
        <taxon>Gammaproteobacteria</taxon>
        <taxon>Chromatiales</taxon>
        <taxon>Ectothiorhodospiraceae</taxon>
        <taxon>Thioalkalivibrio</taxon>
    </lineage>
</organism>
<dbReference type="InterPro" id="IPR007454">
    <property type="entry name" value="UPF0250_YbeD-like"/>
</dbReference>
<dbReference type="HOGENOM" id="CLU_161438_1_2_6"/>
<proteinExistence type="inferred from homology"/>